<dbReference type="GO" id="GO:0008168">
    <property type="term" value="F:methyltransferase activity"/>
    <property type="evidence" value="ECO:0007669"/>
    <property type="project" value="UniProtKB-KW"/>
</dbReference>
<accession>A0A1S6HWD9</accession>
<keyword evidence="3" id="KW-1185">Reference proteome</keyword>
<dbReference type="InterPro" id="IPR029063">
    <property type="entry name" value="SAM-dependent_MTases_sf"/>
</dbReference>
<keyword evidence="2" id="KW-0808">Transferase</keyword>
<dbReference type="GO" id="GO:0032259">
    <property type="term" value="P:methylation"/>
    <property type="evidence" value="ECO:0007669"/>
    <property type="project" value="UniProtKB-KW"/>
</dbReference>
<dbReference type="Gene3D" id="3.40.50.150">
    <property type="entry name" value="Vaccinia Virus protein VP39"/>
    <property type="match status" value="1"/>
</dbReference>
<reference evidence="2 3" key="1">
    <citation type="submission" date="2016-03" db="EMBL/GenBank/DDBJ databases">
        <title>Complete genome sequence of Shewanella psychrophila WP2, a deep sea bacterium isolated from west Pacific sediment.</title>
        <authorList>
            <person name="Xu G."/>
            <person name="Jian H."/>
        </authorList>
    </citation>
    <scope>NUCLEOTIDE SEQUENCE [LARGE SCALE GENOMIC DNA]</scope>
    <source>
        <strain evidence="2 3">WP2</strain>
    </source>
</reference>
<keyword evidence="2" id="KW-0489">Methyltransferase</keyword>
<dbReference type="Proteomes" id="UP000189545">
    <property type="component" value="Chromosome"/>
</dbReference>
<dbReference type="CDD" id="cd02440">
    <property type="entry name" value="AdoMet_MTases"/>
    <property type="match status" value="1"/>
</dbReference>
<proteinExistence type="predicted"/>
<evidence type="ECO:0000313" key="3">
    <source>
        <dbReference type="Proteomes" id="UP000189545"/>
    </source>
</evidence>
<name>A0A1S6HWD9_9GAMM</name>
<sequence length="262" mass="30905">MKDYEKDYYINGIVQFDAAKELIDLLPNKSIDILDIGCGSGRVSDIIYQNTTPKRMIAIDKSKDMISEALKNYPLKNIEFKCSDVVDINFFEEFDVIVSNSSFQWFSDHEKSLGAIREALRYDGRLYIQTPYKIRWCPEINNMMDLFFEEAFPKLRKEFKFPCMHLETIKEYIYLFETNDFNVEEIYSKTFTYELNRNQFVSVFKSGALKAYGNQECFSTHLPNDFNEKMIEFVNNYKSEEKTITISMPRVFTILSKNNLIL</sequence>
<dbReference type="Pfam" id="PF13847">
    <property type="entry name" value="Methyltransf_31"/>
    <property type="match status" value="1"/>
</dbReference>
<evidence type="ECO:0000259" key="1">
    <source>
        <dbReference type="Pfam" id="PF13847"/>
    </source>
</evidence>
<dbReference type="EMBL" id="CP014782">
    <property type="protein sequence ID" value="AQS39819.1"/>
    <property type="molecule type" value="Genomic_DNA"/>
</dbReference>
<dbReference type="PANTHER" id="PTHR43861">
    <property type="entry name" value="TRANS-ACONITATE 2-METHYLTRANSFERASE-RELATED"/>
    <property type="match status" value="1"/>
</dbReference>
<evidence type="ECO:0000313" key="2">
    <source>
        <dbReference type="EMBL" id="AQS39819.1"/>
    </source>
</evidence>
<organism evidence="2 3">
    <name type="scientific">Shewanella psychrophila</name>
    <dbReference type="NCBI Taxonomy" id="225848"/>
    <lineage>
        <taxon>Bacteria</taxon>
        <taxon>Pseudomonadati</taxon>
        <taxon>Pseudomonadota</taxon>
        <taxon>Gammaproteobacteria</taxon>
        <taxon>Alteromonadales</taxon>
        <taxon>Shewanellaceae</taxon>
        <taxon>Shewanella</taxon>
    </lineage>
</organism>
<dbReference type="AlphaFoldDB" id="A0A1S6HWD9"/>
<dbReference type="SUPFAM" id="SSF53335">
    <property type="entry name" value="S-adenosyl-L-methionine-dependent methyltransferases"/>
    <property type="match status" value="1"/>
</dbReference>
<dbReference type="InterPro" id="IPR025714">
    <property type="entry name" value="Methyltranfer_dom"/>
</dbReference>
<gene>
    <name evidence="2" type="ORF">Sps_04736</name>
</gene>
<feature type="domain" description="Methyltransferase" evidence="1">
    <location>
        <begin position="29"/>
        <end position="146"/>
    </location>
</feature>
<protein>
    <submittedName>
        <fullName evidence="2">Methyltransferase domain</fullName>
    </submittedName>
</protein>
<dbReference type="RefSeq" id="WP_169915891.1">
    <property type="nucleotide sequence ID" value="NZ_CP014782.1"/>
</dbReference>
<dbReference type="KEGG" id="spsw:Sps_04736"/>